<keyword evidence="3" id="KW-0378">Hydrolase</keyword>
<dbReference type="SUPFAM" id="SSF48452">
    <property type="entry name" value="TPR-like"/>
    <property type="match status" value="1"/>
</dbReference>
<dbReference type="AlphaFoldDB" id="A0A8A4TXC5"/>
<proteinExistence type="predicted"/>
<dbReference type="SUPFAM" id="SSF53649">
    <property type="entry name" value="Alkaline phosphatase-like"/>
    <property type="match status" value="1"/>
</dbReference>
<feature type="repeat" description="TPR" evidence="1">
    <location>
        <begin position="502"/>
        <end position="535"/>
    </location>
</feature>
<dbReference type="Gene3D" id="1.25.40.10">
    <property type="entry name" value="Tetratricopeptide repeat domain"/>
    <property type="match status" value="2"/>
</dbReference>
<protein>
    <submittedName>
        <fullName evidence="3">Sulfatase-like hydrolase/transferase</fullName>
    </submittedName>
</protein>
<dbReference type="Pfam" id="PF00884">
    <property type="entry name" value="Sulfatase"/>
    <property type="match status" value="1"/>
</dbReference>
<dbReference type="PANTHER" id="PTHR43751:SF3">
    <property type="entry name" value="SULFATASE N-TERMINAL DOMAIN-CONTAINING PROTEIN"/>
    <property type="match status" value="1"/>
</dbReference>
<dbReference type="InterPro" id="IPR000917">
    <property type="entry name" value="Sulfatase_N"/>
</dbReference>
<feature type="domain" description="Sulfatase N-terminal" evidence="2">
    <location>
        <begin position="64"/>
        <end position="338"/>
    </location>
</feature>
<dbReference type="PROSITE" id="PS50005">
    <property type="entry name" value="TPR"/>
    <property type="match status" value="2"/>
</dbReference>
<dbReference type="InterPro" id="IPR019734">
    <property type="entry name" value="TPR_rpt"/>
</dbReference>
<dbReference type="GO" id="GO:0016787">
    <property type="term" value="F:hydrolase activity"/>
    <property type="evidence" value="ECO:0007669"/>
    <property type="project" value="UniProtKB-KW"/>
</dbReference>
<dbReference type="InterPro" id="IPR011990">
    <property type="entry name" value="TPR-like_helical_dom_sf"/>
</dbReference>
<dbReference type="EMBL" id="CP071793">
    <property type="protein sequence ID" value="QTD51165.1"/>
    <property type="molecule type" value="Genomic_DNA"/>
</dbReference>
<keyword evidence="4" id="KW-1185">Reference proteome</keyword>
<evidence type="ECO:0000313" key="3">
    <source>
        <dbReference type="EMBL" id="QTD51165.1"/>
    </source>
</evidence>
<dbReference type="Pfam" id="PF13432">
    <property type="entry name" value="TPR_16"/>
    <property type="match status" value="2"/>
</dbReference>
<dbReference type="InterPro" id="IPR052701">
    <property type="entry name" value="GAG_Ulvan_Degrading_Sulfatases"/>
</dbReference>
<feature type="repeat" description="TPR" evidence="1">
    <location>
        <begin position="642"/>
        <end position="675"/>
    </location>
</feature>
<dbReference type="PANTHER" id="PTHR43751">
    <property type="entry name" value="SULFATASE"/>
    <property type="match status" value="1"/>
</dbReference>
<reference evidence="3" key="1">
    <citation type="submission" date="2021-03" db="EMBL/GenBank/DDBJ databases">
        <title>Acanthopleuribacteraceae sp. M133.</title>
        <authorList>
            <person name="Wang G."/>
        </authorList>
    </citation>
    <scope>NUCLEOTIDE SEQUENCE</scope>
    <source>
        <strain evidence="3">M133</strain>
    </source>
</reference>
<evidence type="ECO:0000313" key="4">
    <source>
        <dbReference type="Proteomes" id="UP000663929"/>
    </source>
</evidence>
<dbReference type="SMART" id="SM00028">
    <property type="entry name" value="TPR"/>
    <property type="match status" value="3"/>
</dbReference>
<gene>
    <name evidence="3" type="ORF">J3U87_01740</name>
</gene>
<accession>A0A8A4TXC5</accession>
<dbReference type="CDD" id="cd16148">
    <property type="entry name" value="sulfatase_like"/>
    <property type="match status" value="1"/>
</dbReference>
<dbReference type="InterPro" id="IPR017850">
    <property type="entry name" value="Alkaline_phosphatase_core_sf"/>
</dbReference>
<dbReference type="Proteomes" id="UP000663929">
    <property type="component" value="Chromosome"/>
</dbReference>
<dbReference type="Gene3D" id="3.40.720.10">
    <property type="entry name" value="Alkaline Phosphatase, subunit A"/>
    <property type="match status" value="2"/>
</dbReference>
<evidence type="ECO:0000256" key="1">
    <source>
        <dbReference type="PROSITE-ProRule" id="PRU00339"/>
    </source>
</evidence>
<sequence>MTRLHAHPPPSRSPFVTFITICRALARRAWRSGNRVPPGITVAAILILSISCGSPKTEHKDAPVFLIVVDTLRSDRLPIYGYADGKTPAIDALATDSVLFKYSYAHTPQTLPSHASIMTGNLPSTTGVRDNIGFYLNDEQVTLAERLKERGYRTGAAVSTMVLRRGTGIHQGFDTYDDDMEVTSRDTARTYAQRRGDQTLNLAIAWLDAQHSPEASAPLFYFLHLYDPHSPYDAPEPFSSMGKDAYDGEIAFADHLIGRFIEELKKRDLYDKSVIIVTSDHGEGLGDHGEAEHGLLVYREALQVPLLVKLPNSEDGGTVREEATGLFDLAPTIADLLGFSIDCDGVSLFSSEGRDAKRDIYSESLNAELHYGWHRLQSVIQRENHYIRGADEQLFHLFEDPAEKANRFGQAAIPPTALALIERLGTGNQEQTQISEEDIALLESLGYSGGFQVGETIKQLSEKQFLELYDNISRSGGLLNNGQFEQAEQLLGAVVQQYPEMVDARLLLGSALTGLEKYDKAEYLYAETLAMSPRNLSAMTGLVDASLGLGKVQETQGLVDKIMNQEPRMGAQTLLPVLLKHRAFEAAEGIAKAQLARDSAFGMGHYAVGRAHLDRNELAPATTHLEKARELLKDGVTPKLSADLAFFLGDSLARQSEPQRALSLFESALREYPNHRGANASQALLLFSLRKPREALRGLDSWLKTYPEPANFQKAAEVLDIVGIKDEAARLRKKAGAESP</sequence>
<organism evidence="3 4">
    <name type="scientific">Sulfidibacter corallicola</name>
    <dbReference type="NCBI Taxonomy" id="2818388"/>
    <lineage>
        <taxon>Bacteria</taxon>
        <taxon>Pseudomonadati</taxon>
        <taxon>Acidobacteriota</taxon>
        <taxon>Holophagae</taxon>
        <taxon>Acanthopleuribacterales</taxon>
        <taxon>Acanthopleuribacteraceae</taxon>
        <taxon>Sulfidibacter</taxon>
    </lineage>
</organism>
<dbReference type="KEGG" id="scor:J3U87_01740"/>
<dbReference type="RefSeq" id="WP_237381298.1">
    <property type="nucleotide sequence ID" value="NZ_CP071793.1"/>
</dbReference>
<keyword evidence="1" id="KW-0802">TPR repeat</keyword>
<name>A0A8A4TXC5_SULCO</name>
<evidence type="ECO:0000259" key="2">
    <source>
        <dbReference type="Pfam" id="PF00884"/>
    </source>
</evidence>